<protein>
    <submittedName>
        <fullName evidence="1">Uncharacterized protein</fullName>
    </submittedName>
</protein>
<name>A0ABX7PSY5_9ACTN</name>
<reference evidence="1 2" key="1">
    <citation type="submission" date="2017-06" db="EMBL/GenBank/DDBJ databases">
        <title>Complete Genome Sequence of the Soil Carbazole-Degrading Bacterium Nocardioides aromaticivorans IC177.</title>
        <authorList>
            <person name="Vejarano F."/>
            <person name="Suzuki-Minakuchi C."/>
            <person name="Ohtsubo Y."/>
            <person name="Tsuda M."/>
            <person name="Okada K."/>
            <person name="Nojiri H."/>
        </authorList>
    </citation>
    <scope>NUCLEOTIDE SEQUENCE [LARGE SCALE GENOMIC DNA]</scope>
    <source>
        <strain evidence="1 2">IC177</strain>
    </source>
</reference>
<accession>A0ABX7PSY5</accession>
<evidence type="ECO:0000313" key="2">
    <source>
        <dbReference type="Proteomes" id="UP000662818"/>
    </source>
</evidence>
<evidence type="ECO:0000313" key="1">
    <source>
        <dbReference type="EMBL" id="QSR28888.1"/>
    </source>
</evidence>
<dbReference type="Proteomes" id="UP000662818">
    <property type="component" value="Chromosome"/>
</dbReference>
<keyword evidence="2" id="KW-1185">Reference proteome</keyword>
<dbReference type="Pfam" id="PF19586">
    <property type="entry name" value="DUF6093"/>
    <property type="match status" value="1"/>
</dbReference>
<organism evidence="1 2">
    <name type="scientific">Nocardioides aromaticivorans</name>
    <dbReference type="NCBI Taxonomy" id="200618"/>
    <lineage>
        <taxon>Bacteria</taxon>
        <taxon>Bacillati</taxon>
        <taxon>Actinomycetota</taxon>
        <taxon>Actinomycetes</taxon>
        <taxon>Propionibacteriales</taxon>
        <taxon>Nocardioidaceae</taxon>
        <taxon>Nocardioides</taxon>
    </lineage>
</organism>
<dbReference type="EMBL" id="CP022295">
    <property type="protein sequence ID" value="QSR28888.1"/>
    <property type="molecule type" value="Genomic_DNA"/>
</dbReference>
<dbReference type="InterPro" id="IPR046075">
    <property type="entry name" value="DUF6093"/>
</dbReference>
<sequence length="135" mass="14264">MSVDAAVAAGRLAAESRMTSRCTVRRKTGASAVVDGFKVAAWAVVHADLPVRVGGASRGANPARRDDLGSGEVEVAVRTAHFPYSTADLADSDYVEVTSGENAGLVVRIVEATWQDQATARRVPVVSVVRPEEWT</sequence>
<proteinExistence type="predicted"/>
<gene>
    <name evidence="1" type="ORF">CFH99_0060</name>
</gene>